<keyword evidence="3" id="KW-1185">Reference proteome</keyword>
<sequence length="179" mass="19293">MKRLSILSGLAMAACASAASAQAPAVTPASACGSEPHRQFDFWLGEWSVHGGPSGDQLQGYNTIERSANGCWLTEHWRSAKGSDGVSLNAWDAQHGVWRQFWVGADGVVLRLEGGLQDGAMVMAGELPGTGGTIQKQKISWTPHTDGRVKQHWQISDDGGETWQTSFLGVYRREPVTGE</sequence>
<dbReference type="PROSITE" id="PS51257">
    <property type="entry name" value="PROKAR_LIPOPROTEIN"/>
    <property type="match status" value="1"/>
</dbReference>
<evidence type="ECO:0000256" key="1">
    <source>
        <dbReference type="SAM" id="SignalP"/>
    </source>
</evidence>
<organism evidence="2 3">
    <name type="scientific">Pseudoxanthomonas wuyuanensis</name>
    <dbReference type="NCBI Taxonomy" id="1073196"/>
    <lineage>
        <taxon>Bacteria</taxon>
        <taxon>Pseudomonadati</taxon>
        <taxon>Pseudomonadota</taxon>
        <taxon>Gammaproteobacteria</taxon>
        <taxon>Lysobacterales</taxon>
        <taxon>Lysobacteraceae</taxon>
        <taxon>Pseudoxanthomonas</taxon>
    </lineage>
</organism>
<dbReference type="EMBL" id="OCND01000007">
    <property type="protein sequence ID" value="SOD55337.1"/>
    <property type="molecule type" value="Genomic_DNA"/>
</dbReference>
<accession>A0A286D9N1</accession>
<dbReference type="RefSeq" id="WP_202926349.1">
    <property type="nucleotide sequence ID" value="NZ_OCND01000007.1"/>
</dbReference>
<name>A0A286D9N1_9GAMM</name>
<protein>
    <recommendedName>
        <fullName evidence="4">DUF1579 domain-containing protein</fullName>
    </recommendedName>
</protein>
<evidence type="ECO:0000313" key="2">
    <source>
        <dbReference type="EMBL" id="SOD55337.1"/>
    </source>
</evidence>
<feature type="chain" id="PRO_5013035636" description="DUF1579 domain-containing protein" evidence="1">
    <location>
        <begin position="22"/>
        <end position="179"/>
    </location>
</feature>
<dbReference type="Proteomes" id="UP000219374">
    <property type="component" value="Unassembled WGS sequence"/>
</dbReference>
<gene>
    <name evidence="2" type="ORF">SAMN06296416_10713</name>
</gene>
<feature type="signal peptide" evidence="1">
    <location>
        <begin position="1"/>
        <end position="21"/>
    </location>
</feature>
<dbReference type="AlphaFoldDB" id="A0A286D9N1"/>
<evidence type="ECO:0000313" key="3">
    <source>
        <dbReference type="Proteomes" id="UP000219374"/>
    </source>
</evidence>
<proteinExistence type="predicted"/>
<reference evidence="2 3" key="1">
    <citation type="submission" date="2017-09" db="EMBL/GenBank/DDBJ databases">
        <authorList>
            <person name="Ehlers B."/>
            <person name="Leendertz F.H."/>
        </authorList>
    </citation>
    <scope>NUCLEOTIDE SEQUENCE [LARGE SCALE GENOMIC DNA]</scope>
    <source>
        <strain evidence="2 3">CGMCC 1.10978</strain>
    </source>
</reference>
<evidence type="ECO:0008006" key="4">
    <source>
        <dbReference type="Google" id="ProtNLM"/>
    </source>
</evidence>
<keyword evidence="1" id="KW-0732">Signal</keyword>